<evidence type="ECO:0000256" key="2">
    <source>
        <dbReference type="SAM" id="SignalP"/>
    </source>
</evidence>
<gene>
    <name evidence="3" type="ORF">ENY07_13440</name>
</gene>
<comment type="caution">
    <text evidence="3">The sequence shown here is derived from an EMBL/GenBank/DDBJ whole genome shotgun (WGS) entry which is preliminary data.</text>
</comment>
<organism evidence="3">
    <name type="scientific">Acidicaldus sp</name>
    <dbReference type="NCBI Taxonomy" id="1872105"/>
    <lineage>
        <taxon>Bacteria</taxon>
        <taxon>Pseudomonadati</taxon>
        <taxon>Pseudomonadota</taxon>
        <taxon>Alphaproteobacteria</taxon>
        <taxon>Acetobacterales</taxon>
        <taxon>Acetobacteraceae</taxon>
        <taxon>Acidicaldus</taxon>
    </lineage>
</organism>
<protein>
    <submittedName>
        <fullName evidence="3">Uncharacterized protein</fullName>
    </submittedName>
</protein>
<name>A0A8J4M836_9PROT</name>
<evidence type="ECO:0000313" key="3">
    <source>
        <dbReference type="EMBL" id="HGC44203.1"/>
    </source>
</evidence>
<dbReference type="EMBL" id="DTQM01000256">
    <property type="protein sequence ID" value="HGC44203.1"/>
    <property type="molecule type" value="Genomic_DNA"/>
</dbReference>
<proteinExistence type="predicted"/>
<dbReference type="AlphaFoldDB" id="A0A8J4M836"/>
<keyword evidence="2" id="KW-0732">Signal</keyword>
<reference evidence="3" key="1">
    <citation type="journal article" date="2020" name="mSystems">
        <title>Genome- and Community-Level Interaction Insights into Carbon Utilization and Element Cycling Functions of Hydrothermarchaeota in Hydrothermal Sediment.</title>
        <authorList>
            <person name="Zhou Z."/>
            <person name="Liu Y."/>
            <person name="Xu W."/>
            <person name="Pan J."/>
            <person name="Luo Z.H."/>
            <person name="Li M."/>
        </authorList>
    </citation>
    <scope>NUCLEOTIDE SEQUENCE</scope>
    <source>
        <strain evidence="3">SpSt-997</strain>
    </source>
</reference>
<evidence type="ECO:0000256" key="1">
    <source>
        <dbReference type="SAM" id="MobiDB-lite"/>
    </source>
</evidence>
<feature type="chain" id="PRO_5035310509" evidence="2">
    <location>
        <begin position="20"/>
        <end position="83"/>
    </location>
</feature>
<feature type="region of interest" description="Disordered" evidence="1">
    <location>
        <begin position="24"/>
        <end position="83"/>
    </location>
</feature>
<accession>A0A8J4M836</accession>
<sequence length="83" mass="8614">MRKFLFAAVSAIGLTAAAAAGVHQSPAAYEQQAAARPPVTEQSAQGQVAWGRGPHVEGDRLQLAQGYEGQRPETDRASPNGSA</sequence>
<feature type="signal peptide" evidence="2">
    <location>
        <begin position="1"/>
        <end position="19"/>
    </location>
</feature>